<evidence type="ECO:0000313" key="2">
    <source>
        <dbReference type="Proteomes" id="UP001597301"/>
    </source>
</evidence>
<organism evidence="1 2">
    <name type="scientific">Siminovitchia sediminis</name>
    <dbReference type="NCBI Taxonomy" id="1274353"/>
    <lineage>
        <taxon>Bacteria</taxon>
        <taxon>Bacillati</taxon>
        <taxon>Bacillota</taxon>
        <taxon>Bacilli</taxon>
        <taxon>Bacillales</taxon>
        <taxon>Bacillaceae</taxon>
        <taxon>Siminovitchia</taxon>
    </lineage>
</organism>
<protein>
    <submittedName>
        <fullName evidence="1">Gamma carbonic anhydrase family protein</fullName>
    </submittedName>
</protein>
<reference evidence="2" key="1">
    <citation type="journal article" date="2019" name="Int. J. Syst. Evol. Microbiol.">
        <title>The Global Catalogue of Microorganisms (GCM) 10K type strain sequencing project: providing services to taxonomists for standard genome sequencing and annotation.</title>
        <authorList>
            <consortium name="The Broad Institute Genomics Platform"/>
            <consortium name="The Broad Institute Genome Sequencing Center for Infectious Disease"/>
            <person name="Wu L."/>
            <person name="Ma J."/>
        </authorList>
    </citation>
    <scope>NUCLEOTIDE SEQUENCE [LARGE SCALE GENOMIC DNA]</scope>
    <source>
        <strain evidence="2">CGMCC 1.12295</strain>
    </source>
</reference>
<gene>
    <name evidence="1" type="ORF">ACFSCZ_05735</name>
</gene>
<sequence length="177" mass="18990">MIQYLRERIPSIHSEAFIHESALVIGDVRIAKGASIWPQAVLRGDDGNYIEVGEGSNIQDGSICHVTPEHPLKIGKKVTIGHGVILHACTIEDKALIGIGATVLDGAVIKKGAQVAAGAVVTPGTIIPTGKLAMGIPAKVVRDLTEKEVYDIVENAEEYIDLWQKDYQVSLVSSEEE</sequence>
<dbReference type="InterPro" id="IPR050484">
    <property type="entry name" value="Transf_Hexapept/Carb_Anhydrase"/>
</dbReference>
<dbReference type="RefSeq" id="WP_380772839.1">
    <property type="nucleotide sequence ID" value="NZ_JBHUEO010000011.1"/>
</dbReference>
<dbReference type="InterPro" id="IPR047324">
    <property type="entry name" value="LbH_gamma_CA-like"/>
</dbReference>
<dbReference type="SUPFAM" id="SSF51161">
    <property type="entry name" value="Trimeric LpxA-like enzymes"/>
    <property type="match status" value="1"/>
</dbReference>
<accession>A0ABW4KGV4</accession>
<dbReference type="Gene3D" id="2.160.10.10">
    <property type="entry name" value="Hexapeptide repeat proteins"/>
    <property type="match status" value="1"/>
</dbReference>
<proteinExistence type="predicted"/>
<dbReference type="CDD" id="cd04645">
    <property type="entry name" value="LbH_gamma_CA_like"/>
    <property type="match status" value="1"/>
</dbReference>
<comment type="caution">
    <text evidence="1">The sequence shown here is derived from an EMBL/GenBank/DDBJ whole genome shotgun (WGS) entry which is preliminary data.</text>
</comment>
<keyword evidence="2" id="KW-1185">Reference proteome</keyword>
<dbReference type="PANTHER" id="PTHR13061:SF29">
    <property type="entry name" value="GAMMA CARBONIC ANHYDRASE-LIKE 1, MITOCHONDRIAL-RELATED"/>
    <property type="match status" value="1"/>
</dbReference>
<dbReference type="Proteomes" id="UP001597301">
    <property type="component" value="Unassembled WGS sequence"/>
</dbReference>
<dbReference type="EMBL" id="JBHUEO010000011">
    <property type="protein sequence ID" value="MFD1706257.1"/>
    <property type="molecule type" value="Genomic_DNA"/>
</dbReference>
<dbReference type="InterPro" id="IPR011004">
    <property type="entry name" value="Trimer_LpxA-like_sf"/>
</dbReference>
<dbReference type="PANTHER" id="PTHR13061">
    <property type="entry name" value="DYNACTIN SUBUNIT P25"/>
    <property type="match status" value="1"/>
</dbReference>
<name>A0ABW4KGV4_9BACI</name>
<evidence type="ECO:0000313" key="1">
    <source>
        <dbReference type="EMBL" id="MFD1706257.1"/>
    </source>
</evidence>